<dbReference type="Proteomes" id="UP000001542">
    <property type="component" value="Unassembled WGS sequence"/>
</dbReference>
<dbReference type="SMR" id="A2DK87"/>
<dbReference type="STRING" id="5722.A2DK87"/>
<dbReference type="InterPro" id="IPR006083">
    <property type="entry name" value="PRK/URK"/>
</dbReference>
<dbReference type="CDD" id="cd02028">
    <property type="entry name" value="UMPK_like"/>
    <property type="match status" value="1"/>
</dbReference>
<evidence type="ECO:0000259" key="1">
    <source>
        <dbReference type="Pfam" id="PF00485"/>
    </source>
</evidence>
<evidence type="ECO:0000313" key="2">
    <source>
        <dbReference type="EMBL" id="EAY19258.1"/>
    </source>
</evidence>
<dbReference type="SUPFAM" id="SSF55186">
    <property type="entry name" value="ThrRS/AlaRS common domain"/>
    <property type="match status" value="1"/>
</dbReference>
<dbReference type="Gene3D" id="3.30.980.10">
    <property type="entry name" value="Threonyl-trna Synthetase, Chain A, domain 2"/>
    <property type="match status" value="1"/>
</dbReference>
<dbReference type="OrthoDB" id="738517at2759"/>
<proteinExistence type="predicted"/>
<dbReference type="PANTHER" id="PTHR10285">
    <property type="entry name" value="URIDINE KINASE"/>
    <property type="match status" value="1"/>
</dbReference>
<feature type="domain" description="Phosphoribulokinase/uridine kinase" evidence="1">
    <location>
        <begin position="242"/>
        <end position="409"/>
    </location>
</feature>
<keyword evidence="3" id="KW-1185">Reference proteome</keyword>
<organism evidence="2 3">
    <name type="scientific">Trichomonas vaginalis (strain ATCC PRA-98 / G3)</name>
    <dbReference type="NCBI Taxonomy" id="412133"/>
    <lineage>
        <taxon>Eukaryota</taxon>
        <taxon>Metamonada</taxon>
        <taxon>Parabasalia</taxon>
        <taxon>Trichomonadida</taxon>
        <taxon>Trichomonadidae</taxon>
        <taxon>Trichomonas</taxon>
    </lineage>
</organism>
<sequence>MSVVEAYTKCCNEKLYSINPITTFNAKRATFNFLFCGLYRQITGKYAKILHFIADSSYFIAKDGKVLDQALADQIKAKLDELIASDNKIELVEMDSIQLCNIFEEQGREEKAYYTSKIDEEKILCAKFGDMLDIVYEPMVLNFNELGLYKIHVFDKGLLLQLPTAKDPTVFAKNRLAELQQQLLVHSSNQWKNFNVESVAQISQYCRTTPFAQIQGITDKLAAEQLDKIEAYILSQFPDKRVVGIAGPSSSGKTTLSIPLKDRLNKKGYDCIIIAIDDYYHHRPEMYHLPDGTIDFEDIRSIQAPLLAERIKKLLAGEEIPVRRFDFITGFGKDSETEKLKLSQNGFVIIEGIHGINPQLFDLIQPLVPIRVYVSPMTPICYDDEHPVSGRDICMMRRVIRDNRERGYSPRFTIGIWPDVCDGEERNINTYVGQVEYFFNSSFVYELPIIAEAGKEIFEKALEPEEKEDKNSKKTAFVNCEVRRIHRLLQMSGHMYMKAIRRGSGMDEFVGEKFVEDAKA</sequence>
<name>A2DK87_TRIV3</name>
<dbReference type="GO" id="GO:0004845">
    <property type="term" value="F:uracil phosphoribosyltransferase activity"/>
    <property type="evidence" value="ECO:0000318"/>
    <property type="project" value="GO_Central"/>
</dbReference>
<dbReference type="VEuPathDB" id="TrichDB:TVAG_214830"/>
<dbReference type="RefSeq" id="XP_001580244.1">
    <property type="nucleotide sequence ID" value="XM_001580194.1"/>
</dbReference>
<accession>A2DK87</accession>
<dbReference type="SUPFAM" id="SSF52540">
    <property type="entry name" value="P-loop containing nucleoside triphosphate hydrolases"/>
    <property type="match status" value="1"/>
</dbReference>
<dbReference type="GO" id="GO:0005737">
    <property type="term" value="C:cytoplasm"/>
    <property type="evidence" value="ECO:0000318"/>
    <property type="project" value="GO_Central"/>
</dbReference>
<reference evidence="2" key="1">
    <citation type="submission" date="2006-10" db="EMBL/GenBank/DDBJ databases">
        <authorList>
            <person name="Amadeo P."/>
            <person name="Zhao Q."/>
            <person name="Wortman J."/>
            <person name="Fraser-Liggett C."/>
            <person name="Carlton J."/>
        </authorList>
    </citation>
    <scope>NUCLEOTIDE SEQUENCE</scope>
    <source>
        <strain evidence="2">G3</strain>
    </source>
</reference>
<dbReference type="Gene3D" id="3.40.50.300">
    <property type="entry name" value="P-loop containing nucleotide triphosphate hydrolases"/>
    <property type="match status" value="1"/>
</dbReference>
<dbReference type="AlphaFoldDB" id="A2DK87"/>
<dbReference type="EMBL" id="DS113210">
    <property type="protein sequence ID" value="EAY19258.1"/>
    <property type="molecule type" value="Genomic_DNA"/>
</dbReference>
<reference evidence="2" key="2">
    <citation type="journal article" date="2007" name="Science">
        <title>Draft genome sequence of the sexually transmitted pathogen Trichomonas vaginalis.</title>
        <authorList>
            <person name="Carlton J.M."/>
            <person name="Hirt R.P."/>
            <person name="Silva J.C."/>
            <person name="Delcher A.L."/>
            <person name="Schatz M."/>
            <person name="Zhao Q."/>
            <person name="Wortman J.R."/>
            <person name="Bidwell S.L."/>
            <person name="Alsmark U.C.M."/>
            <person name="Besteiro S."/>
            <person name="Sicheritz-Ponten T."/>
            <person name="Noel C.J."/>
            <person name="Dacks J.B."/>
            <person name="Foster P.G."/>
            <person name="Simillion C."/>
            <person name="Van de Peer Y."/>
            <person name="Miranda-Saavedra D."/>
            <person name="Barton G.J."/>
            <person name="Westrop G.D."/>
            <person name="Mueller S."/>
            <person name="Dessi D."/>
            <person name="Fiori P.L."/>
            <person name="Ren Q."/>
            <person name="Paulsen I."/>
            <person name="Zhang H."/>
            <person name="Bastida-Corcuera F.D."/>
            <person name="Simoes-Barbosa A."/>
            <person name="Brown M.T."/>
            <person name="Hayes R.D."/>
            <person name="Mukherjee M."/>
            <person name="Okumura C.Y."/>
            <person name="Schneider R."/>
            <person name="Smith A.J."/>
            <person name="Vanacova S."/>
            <person name="Villalvazo M."/>
            <person name="Haas B.J."/>
            <person name="Pertea M."/>
            <person name="Feldblyum T.V."/>
            <person name="Utterback T.R."/>
            <person name="Shu C.L."/>
            <person name="Osoegawa K."/>
            <person name="de Jong P.J."/>
            <person name="Hrdy I."/>
            <person name="Horvathova L."/>
            <person name="Zubacova Z."/>
            <person name="Dolezal P."/>
            <person name="Malik S.B."/>
            <person name="Logsdon J.M. Jr."/>
            <person name="Henze K."/>
            <person name="Gupta A."/>
            <person name="Wang C.C."/>
            <person name="Dunne R.L."/>
            <person name="Upcroft J.A."/>
            <person name="Upcroft P."/>
            <person name="White O."/>
            <person name="Salzberg S.L."/>
            <person name="Tang P."/>
            <person name="Chiu C.-H."/>
            <person name="Lee Y.-S."/>
            <person name="Embley T.M."/>
            <person name="Coombs G.H."/>
            <person name="Mottram J.C."/>
            <person name="Tachezy J."/>
            <person name="Fraser-Liggett C.M."/>
            <person name="Johnson P.J."/>
        </authorList>
    </citation>
    <scope>NUCLEOTIDE SEQUENCE [LARGE SCALE GENOMIC DNA]</scope>
    <source>
        <strain evidence="2">G3</strain>
    </source>
</reference>
<dbReference type="GO" id="GO:0016301">
    <property type="term" value="F:kinase activity"/>
    <property type="evidence" value="ECO:0007669"/>
    <property type="project" value="InterPro"/>
</dbReference>
<dbReference type="Pfam" id="PF00485">
    <property type="entry name" value="PRK"/>
    <property type="match status" value="1"/>
</dbReference>
<protein>
    <submittedName>
        <fullName evidence="2">Phosphoribulokinase / Uridine kinase family protein</fullName>
    </submittedName>
</protein>
<dbReference type="InterPro" id="IPR027417">
    <property type="entry name" value="P-loop_NTPase"/>
</dbReference>
<dbReference type="KEGG" id="tva:5464783"/>
<dbReference type="InParanoid" id="A2DK87"/>
<dbReference type="GO" id="GO:0005524">
    <property type="term" value="F:ATP binding"/>
    <property type="evidence" value="ECO:0007669"/>
    <property type="project" value="InterPro"/>
</dbReference>
<dbReference type="InterPro" id="IPR018163">
    <property type="entry name" value="Thr/Ala-tRNA-synth_IIc_edit"/>
</dbReference>
<evidence type="ECO:0000313" key="3">
    <source>
        <dbReference type="Proteomes" id="UP000001542"/>
    </source>
</evidence>
<dbReference type="VEuPathDB" id="TrichDB:TVAGG3_0170880"/>
<gene>
    <name evidence="2" type="ORF">TVAG_214830</name>
</gene>